<reference evidence="2 3" key="1">
    <citation type="journal article" date="2016" name="Nat. Commun.">
        <title>Thousands of microbial genomes shed light on interconnected biogeochemical processes in an aquifer system.</title>
        <authorList>
            <person name="Anantharaman K."/>
            <person name="Brown C.T."/>
            <person name="Hug L.A."/>
            <person name="Sharon I."/>
            <person name="Castelle C.J."/>
            <person name="Probst A.J."/>
            <person name="Thomas B.C."/>
            <person name="Singh A."/>
            <person name="Wilkins M.J."/>
            <person name="Karaoz U."/>
            <person name="Brodie E.L."/>
            <person name="Williams K.H."/>
            <person name="Hubbard S.S."/>
            <person name="Banfield J.F."/>
        </authorList>
    </citation>
    <scope>NUCLEOTIDE SEQUENCE [LARGE SCALE GENOMIC DNA]</scope>
</reference>
<protein>
    <recommendedName>
        <fullName evidence="4">CDP-alcohol phosphatidyltransferase</fullName>
    </recommendedName>
</protein>
<name>A0A1F5NVQ8_9BACT</name>
<feature type="transmembrane region" description="Helical" evidence="1">
    <location>
        <begin position="119"/>
        <end position="140"/>
    </location>
</feature>
<evidence type="ECO:0000313" key="3">
    <source>
        <dbReference type="Proteomes" id="UP000178892"/>
    </source>
</evidence>
<dbReference type="GO" id="GO:0016020">
    <property type="term" value="C:membrane"/>
    <property type="evidence" value="ECO:0007669"/>
    <property type="project" value="InterPro"/>
</dbReference>
<evidence type="ECO:0008006" key="4">
    <source>
        <dbReference type="Google" id="ProtNLM"/>
    </source>
</evidence>
<dbReference type="Gene3D" id="1.20.120.1760">
    <property type="match status" value="1"/>
</dbReference>
<keyword evidence="1" id="KW-1133">Transmembrane helix</keyword>
<organism evidence="2 3">
    <name type="scientific">Candidatus Doudnabacteria bacterium RIFCSPHIGHO2_01_FULL_46_24</name>
    <dbReference type="NCBI Taxonomy" id="1817825"/>
    <lineage>
        <taxon>Bacteria</taxon>
        <taxon>Candidatus Doudnaibacteriota</taxon>
    </lineage>
</organism>
<keyword evidence="1" id="KW-0472">Membrane</keyword>
<dbReference type="GO" id="GO:0008654">
    <property type="term" value="P:phospholipid biosynthetic process"/>
    <property type="evidence" value="ECO:0007669"/>
    <property type="project" value="InterPro"/>
</dbReference>
<gene>
    <name evidence="2" type="ORF">A2720_00020</name>
</gene>
<dbReference type="Proteomes" id="UP000178892">
    <property type="component" value="Unassembled WGS sequence"/>
</dbReference>
<feature type="transmembrane region" description="Helical" evidence="1">
    <location>
        <begin position="12"/>
        <end position="28"/>
    </location>
</feature>
<sequence length="179" mass="20165">MTDLKWLPNSLSYSRAVLGALVIPPLAYFGQWEWAFWIMVAAALTDFADGAAANLLKCGTRWGKEILDPRCDGTFAFGIILGWALESDHFSRFLLGIAMLVVGEWLYRIKHGRQSSLQRFAAITLPLCLLGTLYVFGYYYAHNAYGDAMQRPWFMASLLIVPATLTKLDRFKTWATGQL</sequence>
<evidence type="ECO:0000313" key="2">
    <source>
        <dbReference type="EMBL" id="OGE81767.1"/>
    </source>
</evidence>
<dbReference type="STRING" id="1817825.A2720_00020"/>
<feature type="transmembrane region" description="Helical" evidence="1">
    <location>
        <begin position="90"/>
        <end position="107"/>
    </location>
</feature>
<dbReference type="Pfam" id="PF01066">
    <property type="entry name" value="CDP-OH_P_transf"/>
    <property type="match status" value="1"/>
</dbReference>
<accession>A0A1F5NVQ8</accession>
<comment type="caution">
    <text evidence="2">The sequence shown here is derived from an EMBL/GenBank/DDBJ whole genome shotgun (WGS) entry which is preliminary data.</text>
</comment>
<evidence type="ECO:0000256" key="1">
    <source>
        <dbReference type="SAM" id="Phobius"/>
    </source>
</evidence>
<dbReference type="InterPro" id="IPR043130">
    <property type="entry name" value="CDP-OH_PTrfase_TM_dom"/>
</dbReference>
<dbReference type="EMBL" id="MFEL01000004">
    <property type="protein sequence ID" value="OGE81767.1"/>
    <property type="molecule type" value="Genomic_DNA"/>
</dbReference>
<proteinExistence type="predicted"/>
<dbReference type="GO" id="GO:0016780">
    <property type="term" value="F:phosphotransferase activity, for other substituted phosphate groups"/>
    <property type="evidence" value="ECO:0007669"/>
    <property type="project" value="InterPro"/>
</dbReference>
<keyword evidence="1" id="KW-0812">Transmembrane</keyword>
<dbReference type="InterPro" id="IPR000462">
    <property type="entry name" value="CDP-OH_P_trans"/>
</dbReference>
<dbReference type="AlphaFoldDB" id="A0A1F5NVQ8"/>